<dbReference type="Proteomes" id="UP000014974">
    <property type="component" value="Unassembled WGS sequence"/>
</dbReference>
<protein>
    <submittedName>
        <fullName evidence="1">Uncharacterized protein</fullName>
    </submittedName>
</protein>
<dbReference type="AlphaFoldDB" id="S7V5S3"/>
<accession>S7V5S3</accession>
<comment type="caution">
    <text evidence="1">The sequence shown here is derived from an EMBL/GenBank/DDBJ whole genome shotgun (WGS) entry which is preliminary data.</text>
</comment>
<evidence type="ECO:0000313" key="2">
    <source>
        <dbReference type="Proteomes" id="UP000014974"/>
    </source>
</evidence>
<organism evidence="1 2">
    <name type="scientific">Cyclobacterium qasimii M12-11B</name>
    <dbReference type="NCBI Taxonomy" id="641524"/>
    <lineage>
        <taxon>Bacteria</taxon>
        <taxon>Pseudomonadati</taxon>
        <taxon>Bacteroidota</taxon>
        <taxon>Cytophagia</taxon>
        <taxon>Cytophagales</taxon>
        <taxon>Cyclobacteriaceae</taxon>
        <taxon>Cyclobacterium</taxon>
    </lineage>
</organism>
<name>S7V5S3_9BACT</name>
<reference evidence="1 2" key="1">
    <citation type="journal article" date="2013" name="Genome Announc.">
        <title>Draft Genome Sequence of Cyclobacterium qasimii Strain M12-11BT, Isolated from Arctic Marine Sediment.</title>
        <authorList>
            <person name="Shivaji S."/>
            <person name="Ara S."/>
            <person name="Singh A."/>
            <person name="Kumar Pinnaka A."/>
        </authorList>
    </citation>
    <scope>NUCLEOTIDE SEQUENCE [LARGE SCALE GENOMIC DNA]</scope>
    <source>
        <strain evidence="1 2">M12-11B</strain>
    </source>
</reference>
<proteinExistence type="predicted"/>
<evidence type="ECO:0000313" key="1">
    <source>
        <dbReference type="EMBL" id="EPR65525.1"/>
    </source>
</evidence>
<sequence length="53" mass="6343">MSPKNNNGLSFGNKIFLRQFVCPHRKKTKDKLLEFILFLKEFCIPFEKLQKLN</sequence>
<gene>
    <name evidence="1" type="ORF">ADICYQ_5446</name>
</gene>
<dbReference type="EMBL" id="ATNM01000191">
    <property type="protein sequence ID" value="EPR65525.1"/>
    <property type="molecule type" value="Genomic_DNA"/>
</dbReference>